<dbReference type="STRING" id="1238425.J07HQW2_00424"/>
<protein>
    <recommendedName>
        <fullName evidence="2">DUF8128 domain-containing protein</fullName>
    </recommendedName>
</protein>
<feature type="compositionally biased region" description="Basic and acidic residues" evidence="1">
    <location>
        <begin position="386"/>
        <end position="398"/>
    </location>
</feature>
<dbReference type="InterPro" id="IPR058441">
    <property type="entry name" value="DUF8128"/>
</dbReference>
<dbReference type="AlphaFoldDB" id="U1NAX2"/>
<evidence type="ECO:0000313" key="3">
    <source>
        <dbReference type="EMBL" id="ERG93990.1"/>
    </source>
</evidence>
<dbReference type="EMBL" id="KE356561">
    <property type="protein sequence ID" value="ERG93990.1"/>
    <property type="molecule type" value="Genomic_DNA"/>
</dbReference>
<reference evidence="3 4" key="1">
    <citation type="journal article" date="2013" name="PLoS ONE">
        <title>Assembly-driven community genomics of a hypersaline microbial ecosystem.</title>
        <authorList>
            <person name="Podell S."/>
            <person name="Ugalde J.A."/>
            <person name="Narasingarao P."/>
            <person name="Banfield J.F."/>
            <person name="Heidelberg K.B."/>
            <person name="Allen E.E."/>
        </authorList>
    </citation>
    <scope>NUCLEOTIDE SEQUENCE [LARGE SCALE GENOMIC DNA]</scope>
    <source>
        <strain evidence="4">J07HQW2</strain>
    </source>
</reference>
<gene>
    <name evidence="3" type="ORF">J07HQW2_00424</name>
</gene>
<dbReference type="HOGENOM" id="CLU_728826_0_0_2"/>
<evidence type="ECO:0000256" key="1">
    <source>
        <dbReference type="SAM" id="MobiDB-lite"/>
    </source>
</evidence>
<evidence type="ECO:0000259" key="2">
    <source>
        <dbReference type="Pfam" id="PF26449"/>
    </source>
</evidence>
<feature type="domain" description="DUF8128" evidence="2">
    <location>
        <begin position="9"/>
        <end position="351"/>
    </location>
</feature>
<dbReference type="RefSeq" id="WP_021053484.1">
    <property type="nucleotide sequence ID" value="NZ_KE356561.1"/>
</dbReference>
<accession>U1NAX2</accession>
<proteinExistence type="predicted"/>
<feature type="compositionally biased region" description="Polar residues" evidence="1">
    <location>
        <begin position="412"/>
        <end position="421"/>
    </location>
</feature>
<dbReference type="Proteomes" id="UP000030710">
    <property type="component" value="Unassembled WGS sequence"/>
</dbReference>
<dbReference type="Pfam" id="PF26449">
    <property type="entry name" value="DUF8128"/>
    <property type="match status" value="1"/>
</dbReference>
<organism evidence="3 4">
    <name type="scientific">Haloquadratum walsbyi J07HQW2</name>
    <dbReference type="NCBI Taxonomy" id="1238425"/>
    <lineage>
        <taxon>Archaea</taxon>
        <taxon>Methanobacteriati</taxon>
        <taxon>Methanobacteriota</taxon>
        <taxon>Stenosarchaea group</taxon>
        <taxon>Halobacteria</taxon>
        <taxon>Halobacteriales</taxon>
        <taxon>Haloferacaceae</taxon>
        <taxon>Haloquadratum</taxon>
    </lineage>
</organism>
<sequence>MSEFHPIKINEQFAEALSGKTIYTPSKSQLIKINPPKKNEGIDASISLYRALYDSQNNRIQSYSPESESESKSVIGTEIWYDEEELKFMFYSPNSDLSRLQRRHIDGFFPLCRIERQRSRFPSVTAGDYITGGNVWLQNHYFEPIRQKKHGINTWNDPYQMIFNGIDTRDSTRTLVQVLLKPAIKNWAREADTEIQDYAQKFLEPITESKYGGLIQNTSERTPEEKKYAKTIMKQVDQQAFHVNIRFVVIADSPNDATTHAVEIDTLFQNGYVEMGGQTLVTDPASTLDETKELVRRIAKRESLNMTPPSGFLDGLNHIRDTDPTRYMIMSINELAGITHLPTADEVSSNSISWTDVSITGVLPPTAKSHDPVSVEERQRQLKTWARDGDNIKEKFGITEEDSIVENPLGGDNNSHTGKDN</sequence>
<evidence type="ECO:0000313" key="4">
    <source>
        <dbReference type="Proteomes" id="UP000030710"/>
    </source>
</evidence>
<dbReference type="eggNOG" id="arCOG08907">
    <property type="taxonomic scope" value="Archaea"/>
</dbReference>
<name>U1NAX2_9EURY</name>
<feature type="region of interest" description="Disordered" evidence="1">
    <location>
        <begin position="386"/>
        <end position="421"/>
    </location>
</feature>